<dbReference type="RefSeq" id="WP_308710981.1">
    <property type="nucleotide sequence ID" value="NZ_JAVHUY010000003.1"/>
</dbReference>
<dbReference type="Gene3D" id="3.10.450.50">
    <property type="match status" value="1"/>
</dbReference>
<evidence type="ECO:0000313" key="2">
    <source>
        <dbReference type="EMBL" id="MDQ7903706.1"/>
    </source>
</evidence>
<accession>A0ABU0Z9H5</accession>
<dbReference type="InterPro" id="IPR032710">
    <property type="entry name" value="NTF2-like_dom_sf"/>
</dbReference>
<feature type="domain" description="SnoaL-like" evidence="1">
    <location>
        <begin position="13"/>
        <end position="124"/>
    </location>
</feature>
<keyword evidence="3" id="KW-1185">Reference proteome</keyword>
<evidence type="ECO:0000313" key="3">
    <source>
        <dbReference type="Proteomes" id="UP001230908"/>
    </source>
</evidence>
<name>A0ABU0Z9H5_9ACTN</name>
<dbReference type="EMBL" id="JAVHUY010000003">
    <property type="protein sequence ID" value="MDQ7903706.1"/>
    <property type="molecule type" value="Genomic_DNA"/>
</dbReference>
<comment type="caution">
    <text evidence="2">The sequence shown here is derived from an EMBL/GenBank/DDBJ whole genome shotgun (WGS) entry which is preliminary data.</text>
</comment>
<dbReference type="Pfam" id="PF13577">
    <property type="entry name" value="SnoaL_4"/>
    <property type="match status" value="1"/>
</dbReference>
<sequence>MPALDDLAARLARLEAVAQIRQLVSRYAVALDARDVDALVGLFAAEVRSGLREAYFDAPLRRLGVTVLHVGTHVVDLTGPDDARGTVYARAELEVGPGRWVSQAVHYGDRYVRRGGRWYFAGRRHELFYGVEQGRRPNGLPAADWPERDTGAGTVPYRWQSWQSFWKAGPSSAAGASPQAQEARE</sequence>
<dbReference type="InterPro" id="IPR037401">
    <property type="entry name" value="SnoaL-like"/>
</dbReference>
<organism evidence="2 3">
    <name type="scientific">Phytohabitans maris</name>
    <dbReference type="NCBI Taxonomy" id="3071409"/>
    <lineage>
        <taxon>Bacteria</taxon>
        <taxon>Bacillati</taxon>
        <taxon>Actinomycetota</taxon>
        <taxon>Actinomycetes</taxon>
        <taxon>Micromonosporales</taxon>
        <taxon>Micromonosporaceae</taxon>
    </lineage>
</organism>
<dbReference type="SUPFAM" id="SSF54427">
    <property type="entry name" value="NTF2-like"/>
    <property type="match status" value="1"/>
</dbReference>
<dbReference type="Proteomes" id="UP001230908">
    <property type="component" value="Unassembled WGS sequence"/>
</dbReference>
<proteinExistence type="predicted"/>
<reference evidence="2 3" key="1">
    <citation type="submission" date="2023-08" db="EMBL/GenBank/DDBJ databases">
        <title>Phytohabitans sansha sp. nov., isolated from marine sediment.</title>
        <authorList>
            <person name="Zhao Y."/>
            <person name="Yi K."/>
        </authorList>
    </citation>
    <scope>NUCLEOTIDE SEQUENCE [LARGE SCALE GENOMIC DNA]</scope>
    <source>
        <strain evidence="2 3">ZYX-F-186</strain>
    </source>
</reference>
<protein>
    <submittedName>
        <fullName evidence="2">Nuclear transport factor 2 family protein</fullName>
    </submittedName>
</protein>
<gene>
    <name evidence="2" type="ORF">RB614_04145</name>
</gene>
<evidence type="ECO:0000259" key="1">
    <source>
        <dbReference type="Pfam" id="PF13577"/>
    </source>
</evidence>